<dbReference type="Proteomes" id="UP000436181">
    <property type="component" value="Unassembled WGS sequence"/>
</dbReference>
<protein>
    <submittedName>
        <fullName evidence="7">Helix-turn-helix domain-containing protein</fullName>
    </submittedName>
</protein>
<comment type="caution">
    <text evidence="7">The sequence shown here is derived from an EMBL/GenBank/DDBJ whole genome shotgun (WGS) entry which is preliminary data.</text>
</comment>
<dbReference type="SMART" id="SM00346">
    <property type="entry name" value="HTH_ICLR"/>
    <property type="match status" value="1"/>
</dbReference>
<dbReference type="Gene3D" id="1.10.10.10">
    <property type="entry name" value="Winged helix-like DNA-binding domain superfamily/Winged helix DNA-binding domain"/>
    <property type="match status" value="1"/>
</dbReference>
<keyword evidence="8" id="KW-1185">Reference proteome</keyword>
<dbReference type="Pfam" id="PF01614">
    <property type="entry name" value="IclR_C"/>
    <property type="match status" value="1"/>
</dbReference>
<reference evidence="7 8" key="1">
    <citation type="submission" date="2019-10" db="EMBL/GenBank/DDBJ databases">
        <title>Corynebacterium sp novel species isolated from the respiratory tract of Marmot.</title>
        <authorList>
            <person name="Zhang G."/>
        </authorList>
    </citation>
    <scope>NUCLEOTIDE SEQUENCE [LARGE SCALE GENOMIC DNA]</scope>
    <source>
        <strain evidence="7 8">336</strain>
    </source>
</reference>
<dbReference type="Pfam" id="PF09339">
    <property type="entry name" value="HTH_IclR"/>
    <property type="match status" value="1"/>
</dbReference>
<dbReference type="PROSITE" id="PS51078">
    <property type="entry name" value="ICLR_ED"/>
    <property type="match status" value="1"/>
</dbReference>
<evidence type="ECO:0000313" key="8">
    <source>
        <dbReference type="Proteomes" id="UP000436181"/>
    </source>
</evidence>
<dbReference type="EMBL" id="WBZJ01000003">
    <property type="protein sequence ID" value="KAB3519926.1"/>
    <property type="molecule type" value="Genomic_DNA"/>
</dbReference>
<evidence type="ECO:0000256" key="3">
    <source>
        <dbReference type="ARBA" id="ARBA00023163"/>
    </source>
</evidence>
<dbReference type="InterPro" id="IPR050707">
    <property type="entry name" value="HTH_MetabolicPath_Reg"/>
</dbReference>
<dbReference type="PROSITE" id="PS51077">
    <property type="entry name" value="HTH_ICLR"/>
    <property type="match status" value="1"/>
</dbReference>
<accession>A0ABQ6VCI4</accession>
<evidence type="ECO:0000256" key="2">
    <source>
        <dbReference type="ARBA" id="ARBA00023125"/>
    </source>
</evidence>
<sequence length="262" mass="28256">MPPQDNTQRFPFVSEGGSHRPRHRTVDRIAAILEHVARAPEPQGLSDIATAIGAPVSSAQSLVNGLTAAGYLQERGRGFALGLAPYLLSTVAGRRPIEIVTHDMLEDIVSRTGYIAVLAVLVGNNVYYVDYAASDPSFEYLAQNKLRRPPLETSSGWALLAGLDPDTAWDMLLDHQLTGGTNAEISADLLNRFQREYPVLRETGEVIAPGIAQNGADGVAIAVKEHGRVVAAVAVIAAPDQIARDAHTIIAALRDARRRWEQ</sequence>
<name>A0ABQ6VCI4_9CORY</name>
<dbReference type="SUPFAM" id="SSF55781">
    <property type="entry name" value="GAF domain-like"/>
    <property type="match status" value="1"/>
</dbReference>
<keyword evidence="3" id="KW-0804">Transcription</keyword>
<evidence type="ECO:0000256" key="1">
    <source>
        <dbReference type="ARBA" id="ARBA00023015"/>
    </source>
</evidence>
<evidence type="ECO:0000313" key="7">
    <source>
        <dbReference type="EMBL" id="KAB3519926.1"/>
    </source>
</evidence>
<dbReference type="Gene3D" id="3.30.450.40">
    <property type="match status" value="1"/>
</dbReference>
<dbReference type="PANTHER" id="PTHR30136">
    <property type="entry name" value="HELIX-TURN-HELIX TRANSCRIPTIONAL REGULATOR, ICLR FAMILY"/>
    <property type="match status" value="1"/>
</dbReference>
<evidence type="ECO:0000256" key="4">
    <source>
        <dbReference type="SAM" id="MobiDB-lite"/>
    </source>
</evidence>
<evidence type="ECO:0000259" key="5">
    <source>
        <dbReference type="PROSITE" id="PS51077"/>
    </source>
</evidence>
<keyword evidence="2" id="KW-0238">DNA-binding</keyword>
<dbReference type="RefSeq" id="WP_151844688.1">
    <property type="nucleotide sequence ID" value="NZ_WBZJ01000003.1"/>
</dbReference>
<dbReference type="SUPFAM" id="SSF46785">
    <property type="entry name" value="Winged helix' DNA-binding domain"/>
    <property type="match status" value="1"/>
</dbReference>
<dbReference type="InterPro" id="IPR005471">
    <property type="entry name" value="Tscrpt_reg_IclR_N"/>
</dbReference>
<gene>
    <name evidence="7" type="ORF">F8377_08460</name>
</gene>
<dbReference type="InterPro" id="IPR036390">
    <property type="entry name" value="WH_DNA-bd_sf"/>
</dbReference>
<dbReference type="InterPro" id="IPR014757">
    <property type="entry name" value="Tscrpt_reg_IclR_C"/>
</dbReference>
<dbReference type="InterPro" id="IPR029016">
    <property type="entry name" value="GAF-like_dom_sf"/>
</dbReference>
<proteinExistence type="predicted"/>
<organism evidence="7 8">
    <name type="scientific">Corynebacterium zhongnanshanii</name>
    <dbReference type="NCBI Taxonomy" id="2768834"/>
    <lineage>
        <taxon>Bacteria</taxon>
        <taxon>Bacillati</taxon>
        <taxon>Actinomycetota</taxon>
        <taxon>Actinomycetes</taxon>
        <taxon>Mycobacteriales</taxon>
        <taxon>Corynebacteriaceae</taxon>
        <taxon>Corynebacterium</taxon>
    </lineage>
</organism>
<evidence type="ECO:0000259" key="6">
    <source>
        <dbReference type="PROSITE" id="PS51078"/>
    </source>
</evidence>
<dbReference type="PANTHER" id="PTHR30136:SF24">
    <property type="entry name" value="HTH-TYPE TRANSCRIPTIONAL REPRESSOR ALLR"/>
    <property type="match status" value="1"/>
</dbReference>
<feature type="domain" description="HTH iclR-type" evidence="5">
    <location>
        <begin position="23"/>
        <end position="83"/>
    </location>
</feature>
<feature type="region of interest" description="Disordered" evidence="4">
    <location>
        <begin position="1"/>
        <end position="21"/>
    </location>
</feature>
<keyword evidence="1" id="KW-0805">Transcription regulation</keyword>
<dbReference type="InterPro" id="IPR036388">
    <property type="entry name" value="WH-like_DNA-bd_sf"/>
</dbReference>
<feature type="domain" description="IclR-ED" evidence="6">
    <location>
        <begin position="83"/>
        <end position="262"/>
    </location>
</feature>